<feature type="region of interest" description="Disordered" evidence="1">
    <location>
        <begin position="1"/>
        <end position="37"/>
    </location>
</feature>
<accession>A0A0H4X521</accession>
<evidence type="ECO:0000256" key="1">
    <source>
        <dbReference type="SAM" id="MobiDB-lite"/>
    </source>
</evidence>
<dbReference type="KEGG" id="mym:A176_005607"/>
<proteinExistence type="predicted"/>
<evidence type="ECO:0000313" key="3">
    <source>
        <dbReference type="Proteomes" id="UP000009026"/>
    </source>
</evidence>
<gene>
    <name evidence="2" type="ORF">A176_005607</name>
</gene>
<sequence length="37" mass="3745">MMPPGTRQGRLAGSAPHAGGSLQDAPLRARPSPFTSA</sequence>
<dbReference type="Proteomes" id="UP000009026">
    <property type="component" value="Chromosome"/>
</dbReference>
<protein>
    <submittedName>
        <fullName evidence="2">Uncharacterized protein</fullName>
    </submittedName>
</protein>
<dbReference type="EMBL" id="CP012109">
    <property type="protein sequence ID" value="AKQ68695.1"/>
    <property type="molecule type" value="Genomic_DNA"/>
</dbReference>
<reference evidence="2 3" key="1">
    <citation type="journal article" date="2016" name="PLoS ONE">
        <title>Complete Genome Sequence and Comparative Genomics of a Novel Myxobacterium Myxococcus hansupus.</title>
        <authorList>
            <person name="Sharma G."/>
            <person name="Narwani T."/>
            <person name="Subramanian S."/>
        </authorList>
    </citation>
    <scope>NUCLEOTIDE SEQUENCE [LARGE SCALE GENOMIC DNA]</scope>
    <source>
        <strain evidence="3">mixupus</strain>
    </source>
</reference>
<evidence type="ECO:0000313" key="2">
    <source>
        <dbReference type="EMBL" id="AKQ68695.1"/>
    </source>
</evidence>
<keyword evidence="3" id="KW-1185">Reference proteome</keyword>
<dbReference type="PATRIC" id="fig|1297742.4.peg.5703"/>
<organism evidence="2 3">
    <name type="scientific">Pseudomyxococcus hansupus</name>
    <dbReference type="NCBI Taxonomy" id="1297742"/>
    <lineage>
        <taxon>Bacteria</taxon>
        <taxon>Pseudomonadati</taxon>
        <taxon>Myxococcota</taxon>
        <taxon>Myxococcia</taxon>
        <taxon>Myxococcales</taxon>
        <taxon>Cystobacterineae</taxon>
        <taxon>Myxococcaceae</taxon>
        <taxon>Pseudomyxococcus</taxon>
    </lineage>
</organism>
<dbReference type="STRING" id="1297742.A176_005607"/>
<name>A0A0H4X521_9BACT</name>
<dbReference type="AlphaFoldDB" id="A0A0H4X521"/>